<feature type="compositionally biased region" description="Low complexity" evidence="1">
    <location>
        <begin position="127"/>
        <end position="139"/>
    </location>
</feature>
<keyword evidence="3" id="KW-0732">Signal</keyword>
<feature type="compositionally biased region" description="Low complexity" evidence="1">
    <location>
        <begin position="38"/>
        <end position="71"/>
    </location>
</feature>
<evidence type="ECO:0000256" key="2">
    <source>
        <dbReference type="SAM" id="Phobius"/>
    </source>
</evidence>
<evidence type="ECO:0000256" key="3">
    <source>
        <dbReference type="SAM" id="SignalP"/>
    </source>
</evidence>
<keyword evidence="2" id="KW-0472">Membrane</keyword>
<dbReference type="AlphaFoldDB" id="A0A2G5CRN0"/>
<dbReference type="Proteomes" id="UP000230069">
    <property type="component" value="Unassembled WGS sequence"/>
</dbReference>
<keyword evidence="2" id="KW-1133">Transmembrane helix</keyword>
<feature type="compositionally biased region" description="Low complexity" evidence="1">
    <location>
        <begin position="100"/>
        <end position="109"/>
    </location>
</feature>
<feature type="compositionally biased region" description="Basic and acidic residues" evidence="1">
    <location>
        <begin position="116"/>
        <end position="126"/>
    </location>
</feature>
<evidence type="ECO:0000256" key="1">
    <source>
        <dbReference type="SAM" id="MobiDB-lite"/>
    </source>
</evidence>
<proteinExistence type="predicted"/>
<dbReference type="InParanoid" id="A0A2G5CRN0"/>
<name>A0A2G5CRN0_AQUCA</name>
<keyword evidence="2" id="KW-0812">Transmembrane</keyword>
<feature type="region of interest" description="Disordered" evidence="1">
    <location>
        <begin position="19"/>
        <end position="139"/>
    </location>
</feature>
<feature type="signal peptide" evidence="3">
    <location>
        <begin position="1"/>
        <end position="24"/>
    </location>
</feature>
<sequence>MARLSPLVLLISIILVSSSDLVFSRDPPKNSPGPSPPGAADDSGAPVSPHSPNRSPASAPAPGSPAHSPKISSPPAPAPDAPASSPDAGSPPAPPPPESAPESSPSPSDADADASDVVHESDDTAKKSSGNSSSGMSSGKKAGIVIGVIVGAGVVGLGGFVYKKRQENMRRLQYGADARGGFL</sequence>
<evidence type="ECO:0000313" key="4">
    <source>
        <dbReference type="EMBL" id="PIA33507.1"/>
    </source>
</evidence>
<protein>
    <submittedName>
        <fullName evidence="4">Uncharacterized protein</fullName>
    </submittedName>
</protein>
<feature type="compositionally biased region" description="Pro residues" evidence="1">
    <location>
        <begin position="89"/>
        <end position="99"/>
    </location>
</feature>
<dbReference type="PANTHER" id="PTHR36721">
    <property type="entry name" value="PROLINE-RICH FAMILY PROTEIN"/>
    <property type="match status" value="1"/>
</dbReference>
<gene>
    <name evidence="4" type="ORF">AQUCO_04100147v1</name>
</gene>
<keyword evidence="5" id="KW-1185">Reference proteome</keyword>
<dbReference type="STRING" id="218851.A0A2G5CRN0"/>
<feature type="chain" id="PRO_5013639970" evidence="3">
    <location>
        <begin position="25"/>
        <end position="183"/>
    </location>
</feature>
<accession>A0A2G5CRN0</accession>
<evidence type="ECO:0000313" key="5">
    <source>
        <dbReference type="Proteomes" id="UP000230069"/>
    </source>
</evidence>
<feature type="transmembrane region" description="Helical" evidence="2">
    <location>
        <begin position="142"/>
        <end position="162"/>
    </location>
</feature>
<dbReference type="PANTHER" id="PTHR36721:SF15">
    <property type="entry name" value="EN_SPM-LIKE TRANSPOSON PROTEIN"/>
    <property type="match status" value="1"/>
</dbReference>
<organism evidence="4 5">
    <name type="scientific">Aquilegia coerulea</name>
    <name type="common">Rocky mountain columbine</name>
    <dbReference type="NCBI Taxonomy" id="218851"/>
    <lineage>
        <taxon>Eukaryota</taxon>
        <taxon>Viridiplantae</taxon>
        <taxon>Streptophyta</taxon>
        <taxon>Embryophyta</taxon>
        <taxon>Tracheophyta</taxon>
        <taxon>Spermatophyta</taxon>
        <taxon>Magnoliopsida</taxon>
        <taxon>Ranunculales</taxon>
        <taxon>Ranunculaceae</taxon>
        <taxon>Thalictroideae</taxon>
        <taxon>Aquilegia</taxon>
    </lineage>
</organism>
<dbReference type="EMBL" id="KZ305058">
    <property type="protein sequence ID" value="PIA33507.1"/>
    <property type="molecule type" value="Genomic_DNA"/>
</dbReference>
<reference evidence="4 5" key="1">
    <citation type="submission" date="2017-09" db="EMBL/GenBank/DDBJ databases">
        <title>WGS assembly of Aquilegia coerulea Goldsmith.</title>
        <authorList>
            <person name="Hodges S."/>
            <person name="Kramer E."/>
            <person name="Nordborg M."/>
            <person name="Tomkins J."/>
            <person name="Borevitz J."/>
            <person name="Derieg N."/>
            <person name="Yan J."/>
            <person name="Mihaltcheva S."/>
            <person name="Hayes R.D."/>
            <person name="Rokhsar D."/>
        </authorList>
    </citation>
    <scope>NUCLEOTIDE SEQUENCE [LARGE SCALE GENOMIC DNA]</scope>
    <source>
        <strain evidence="5">cv. Goldsmith</strain>
    </source>
</reference>